<evidence type="ECO:0000256" key="2">
    <source>
        <dbReference type="ARBA" id="ARBA00005684"/>
    </source>
</evidence>
<comment type="similarity">
    <text evidence="2 10">Belongs to the disproportionating enzyme family.</text>
</comment>
<comment type="caution">
    <text evidence="11">The sequence shown here is derived from an EMBL/GenBank/DDBJ whole genome shotgun (WGS) entry which is preliminary data.</text>
</comment>
<protein>
    <recommendedName>
        <fullName evidence="4 10">4-alpha-glucanotransferase</fullName>
        <ecNumber evidence="3 10">2.4.1.25</ecNumber>
    </recommendedName>
    <alternativeName>
        <fullName evidence="8 10">Amylomaltase</fullName>
    </alternativeName>
    <alternativeName>
        <fullName evidence="9 10">Disproportionating enzyme</fullName>
    </alternativeName>
</protein>
<dbReference type="Pfam" id="PF02446">
    <property type="entry name" value="Glyco_hydro_77"/>
    <property type="match status" value="1"/>
</dbReference>
<dbReference type="RefSeq" id="WP_021686414.1">
    <property type="nucleotide sequence ID" value="NZ_KI260556.1"/>
</dbReference>
<dbReference type="Proteomes" id="UP000016649">
    <property type="component" value="Unassembled WGS sequence"/>
</dbReference>
<dbReference type="SUPFAM" id="SSF51445">
    <property type="entry name" value="(Trans)glycosidases"/>
    <property type="match status" value="1"/>
</dbReference>
<dbReference type="NCBIfam" id="TIGR00217">
    <property type="entry name" value="malQ"/>
    <property type="match status" value="1"/>
</dbReference>
<dbReference type="Gene3D" id="3.20.20.80">
    <property type="entry name" value="Glycosidases"/>
    <property type="match status" value="1"/>
</dbReference>
<keyword evidence="6 10" id="KW-0808">Transferase</keyword>
<keyword evidence="7 10" id="KW-0119">Carbohydrate metabolism</keyword>
<evidence type="ECO:0000256" key="5">
    <source>
        <dbReference type="ARBA" id="ARBA00022676"/>
    </source>
</evidence>
<dbReference type="EMBL" id="AWVH01000012">
    <property type="protein sequence ID" value="ERJ93949.1"/>
    <property type="molecule type" value="Genomic_DNA"/>
</dbReference>
<dbReference type="InterPro" id="IPR017853">
    <property type="entry name" value="GH"/>
</dbReference>
<evidence type="ECO:0000256" key="7">
    <source>
        <dbReference type="ARBA" id="ARBA00023277"/>
    </source>
</evidence>
<name>A0ABN0P0Y3_TRELE</name>
<dbReference type="NCBIfam" id="NF011080">
    <property type="entry name" value="PRK14508.1-3"/>
    <property type="match status" value="1"/>
</dbReference>
<evidence type="ECO:0000256" key="9">
    <source>
        <dbReference type="ARBA" id="ARBA00031501"/>
    </source>
</evidence>
<accession>A0ABN0P0Y3</accession>
<organism evidence="11 12">
    <name type="scientific">Treponema lecithinolyticum ATCC 700332</name>
    <dbReference type="NCBI Taxonomy" id="1321815"/>
    <lineage>
        <taxon>Bacteria</taxon>
        <taxon>Pseudomonadati</taxon>
        <taxon>Spirochaetota</taxon>
        <taxon>Spirochaetia</taxon>
        <taxon>Spirochaetales</taxon>
        <taxon>Treponemataceae</taxon>
        <taxon>Treponema</taxon>
    </lineage>
</organism>
<comment type="catalytic activity">
    <reaction evidence="1 10">
        <text>Transfers a segment of a (1-&gt;4)-alpha-D-glucan to a new position in an acceptor, which may be glucose or a (1-&gt;4)-alpha-D-glucan.</text>
        <dbReference type="EC" id="2.4.1.25"/>
    </reaction>
</comment>
<evidence type="ECO:0000256" key="1">
    <source>
        <dbReference type="ARBA" id="ARBA00000439"/>
    </source>
</evidence>
<keyword evidence="12" id="KW-1185">Reference proteome</keyword>
<evidence type="ECO:0000313" key="11">
    <source>
        <dbReference type="EMBL" id="ERJ93949.1"/>
    </source>
</evidence>
<dbReference type="PANTHER" id="PTHR32438:SF5">
    <property type="entry name" value="4-ALPHA-GLUCANOTRANSFERASE DPE1, CHLOROPLASTIC_AMYLOPLASTIC"/>
    <property type="match status" value="1"/>
</dbReference>
<proteinExistence type="inferred from homology"/>
<dbReference type="PANTHER" id="PTHR32438">
    <property type="entry name" value="4-ALPHA-GLUCANOTRANSFERASE DPE1, CHLOROPLASTIC/AMYLOPLASTIC"/>
    <property type="match status" value="1"/>
</dbReference>
<evidence type="ECO:0000256" key="8">
    <source>
        <dbReference type="ARBA" id="ARBA00031423"/>
    </source>
</evidence>
<evidence type="ECO:0000256" key="10">
    <source>
        <dbReference type="RuleBase" id="RU361207"/>
    </source>
</evidence>
<dbReference type="InterPro" id="IPR003385">
    <property type="entry name" value="Glyco_hydro_77"/>
</dbReference>
<evidence type="ECO:0000256" key="3">
    <source>
        <dbReference type="ARBA" id="ARBA00012560"/>
    </source>
</evidence>
<sequence>MYMPRSSGILLHPSSLPGSDGIGSLGKEAFRFVDWLKEARQTLWQILPLGPTGYGDSPYASLSTFAGNPLLIDIDTLADWGCLSAKQASEEKPEKTDRIDFGSVVQKKIPLLKTAARQFLADGNASNAQTALHEEYENFKKEHDIWLSDYALFMSIKEVFDEKAKKEENSGALWNNYWSRDLASHQTQALSVWQTEHKDDIEIHKAVQFFFFKQWFTLKKYANDRGVCIIGDIPIFVAADSADVWSHQNLFQLDENGQPTVLAGVPPDYFSETGQLWGTPLYNWDAMKNEGYDWWIRRLRHALHLTDYVRIDHFRGFEAYWAVPAGEQTAVNGTWMQGPGADLFCAVCNSLKDAAIIAEDLGVITDGVRNLLKQFGFPGMKVLQFAFDTNEAGGAGCTNPFLPHMYEQNSVVYTGTHDNDTTQGWLNHASEAERALVNEYVCECIPGLKLTDEQLCPALIGAAFFSAARFAVIPLQDLFALGSEARMNTPSTCSGANWSWRMKDSQFSAEQAERLKRLSQLSGRNTENGACR</sequence>
<gene>
    <name evidence="11" type="ORF">HMPREF9193_00565</name>
</gene>
<evidence type="ECO:0000313" key="12">
    <source>
        <dbReference type="Proteomes" id="UP000016649"/>
    </source>
</evidence>
<evidence type="ECO:0000256" key="4">
    <source>
        <dbReference type="ARBA" id="ARBA00020295"/>
    </source>
</evidence>
<dbReference type="EC" id="2.4.1.25" evidence="3 10"/>
<evidence type="ECO:0000256" key="6">
    <source>
        <dbReference type="ARBA" id="ARBA00022679"/>
    </source>
</evidence>
<keyword evidence="5 10" id="KW-0328">Glycosyltransferase</keyword>
<reference evidence="11 12" key="1">
    <citation type="submission" date="2013-08" db="EMBL/GenBank/DDBJ databases">
        <authorList>
            <person name="Weinstock G."/>
            <person name="Sodergren E."/>
            <person name="Wylie T."/>
            <person name="Fulton L."/>
            <person name="Fulton R."/>
            <person name="Fronick C."/>
            <person name="O'Laughlin M."/>
            <person name="Godfrey J."/>
            <person name="Miner T."/>
            <person name="Herter B."/>
            <person name="Appelbaum E."/>
            <person name="Cordes M."/>
            <person name="Lek S."/>
            <person name="Wollam A."/>
            <person name="Pepin K.H."/>
            <person name="Palsikar V.B."/>
            <person name="Mitreva M."/>
            <person name="Wilson R.K."/>
        </authorList>
    </citation>
    <scope>NUCLEOTIDE SEQUENCE [LARGE SCALE GENOMIC DNA]</scope>
    <source>
        <strain evidence="11 12">ATCC 700332</strain>
    </source>
</reference>